<reference evidence="1" key="1">
    <citation type="journal article" date="2021" name="Nat. Commun.">
        <title>Genetic determinants of endophytism in the Arabidopsis root mycobiome.</title>
        <authorList>
            <person name="Mesny F."/>
            <person name="Miyauchi S."/>
            <person name="Thiergart T."/>
            <person name="Pickel B."/>
            <person name="Atanasova L."/>
            <person name="Karlsson M."/>
            <person name="Huettel B."/>
            <person name="Barry K.W."/>
            <person name="Haridas S."/>
            <person name="Chen C."/>
            <person name="Bauer D."/>
            <person name="Andreopoulos W."/>
            <person name="Pangilinan J."/>
            <person name="LaButti K."/>
            <person name="Riley R."/>
            <person name="Lipzen A."/>
            <person name="Clum A."/>
            <person name="Drula E."/>
            <person name="Henrissat B."/>
            <person name="Kohler A."/>
            <person name="Grigoriev I.V."/>
            <person name="Martin F.M."/>
            <person name="Hacquard S."/>
        </authorList>
    </citation>
    <scope>NUCLEOTIDE SEQUENCE</scope>
    <source>
        <strain evidence="1">MPI-SDFR-AT-0073</strain>
    </source>
</reference>
<name>A0A9P9A0Y9_9PEZI</name>
<dbReference type="CDD" id="cd07067">
    <property type="entry name" value="HP_PGM_like"/>
    <property type="match status" value="1"/>
</dbReference>
<dbReference type="InterPro" id="IPR050275">
    <property type="entry name" value="PGM_Phosphatase"/>
</dbReference>
<dbReference type="RefSeq" id="XP_045960714.1">
    <property type="nucleotide sequence ID" value="XM_046108712.1"/>
</dbReference>
<dbReference type="Gene3D" id="3.40.50.1240">
    <property type="entry name" value="Phosphoglycerate mutase-like"/>
    <property type="match status" value="1"/>
</dbReference>
<dbReference type="SMART" id="SM00855">
    <property type="entry name" value="PGAM"/>
    <property type="match status" value="1"/>
</dbReference>
<dbReference type="Proteomes" id="UP000758603">
    <property type="component" value="Unassembled WGS sequence"/>
</dbReference>
<evidence type="ECO:0000313" key="1">
    <source>
        <dbReference type="EMBL" id="KAH6656480.1"/>
    </source>
</evidence>
<gene>
    <name evidence="1" type="ORF">BKA67DRAFT_672251</name>
</gene>
<organism evidence="1 2">
    <name type="scientific">Truncatella angustata</name>
    <dbReference type="NCBI Taxonomy" id="152316"/>
    <lineage>
        <taxon>Eukaryota</taxon>
        <taxon>Fungi</taxon>
        <taxon>Dikarya</taxon>
        <taxon>Ascomycota</taxon>
        <taxon>Pezizomycotina</taxon>
        <taxon>Sordariomycetes</taxon>
        <taxon>Xylariomycetidae</taxon>
        <taxon>Amphisphaeriales</taxon>
        <taxon>Sporocadaceae</taxon>
        <taxon>Truncatella</taxon>
    </lineage>
</organism>
<comment type="caution">
    <text evidence="1">The sequence shown here is derived from an EMBL/GenBank/DDBJ whole genome shotgun (WGS) entry which is preliminary data.</text>
</comment>
<dbReference type="PANTHER" id="PTHR48100:SF1">
    <property type="entry name" value="HISTIDINE PHOSPHATASE FAMILY PROTEIN-RELATED"/>
    <property type="match status" value="1"/>
</dbReference>
<evidence type="ECO:0000313" key="2">
    <source>
        <dbReference type="Proteomes" id="UP000758603"/>
    </source>
</evidence>
<keyword evidence="2" id="KW-1185">Reference proteome</keyword>
<dbReference type="SUPFAM" id="SSF53254">
    <property type="entry name" value="Phosphoglycerate mutase-like"/>
    <property type="match status" value="1"/>
</dbReference>
<dbReference type="GO" id="GO:0005737">
    <property type="term" value="C:cytoplasm"/>
    <property type="evidence" value="ECO:0007669"/>
    <property type="project" value="TreeGrafter"/>
</dbReference>
<dbReference type="OrthoDB" id="496981at2759"/>
<dbReference type="InterPro" id="IPR029033">
    <property type="entry name" value="His_PPase_superfam"/>
</dbReference>
<dbReference type="Pfam" id="PF00300">
    <property type="entry name" value="His_Phos_1"/>
    <property type="match status" value="1"/>
</dbReference>
<dbReference type="PANTHER" id="PTHR48100">
    <property type="entry name" value="BROAD-SPECIFICITY PHOSPHATASE YOR283W-RELATED"/>
    <property type="match status" value="1"/>
</dbReference>
<dbReference type="AlphaFoldDB" id="A0A9P9A0Y9"/>
<dbReference type="InterPro" id="IPR013078">
    <property type="entry name" value="His_Pase_superF_clade-1"/>
</dbReference>
<dbReference type="GeneID" id="70137603"/>
<sequence>MEREADNPVQTITQNHLGLLTRTYVDNKIPAKNGNSSPCWPAFAAHVEDLNKKAPEGVSFKVIFLTRHGEAVHNRKEGEVGSKEWNTKWVFLDGDGTSVWVDSDLTEMGHQQAAETGQIWSKLVEEQDMPLPALHVSPLQRCLRTSRVIFQDMSERQGQHYQPIVKEMLREITGRNTCNRRNTKSWIHENFPEVVFEDGFAENDELFDPDASETEQSVIVRQQAALEDIFTNEPNDFVAVTAHSVNGRGMMAAFEHEIVKMAPGSTMVFLLKGTKLSESQSETLGDEWLTNTPSIV</sequence>
<dbReference type="EMBL" id="JAGPXC010000002">
    <property type="protein sequence ID" value="KAH6656480.1"/>
    <property type="molecule type" value="Genomic_DNA"/>
</dbReference>
<protein>
    <submittedName>
        <fullName evidence="1">Histidine phosphatase superfamily</fullName>
    </submittedName>
</protein>
<proteinExistence type="predicted"/>
<dbReference type="GO" id="GO:0016791">
    <property type="term" value="F:phosphatase activity"/>
    <property type="evidence" value="ECO:0007669"/>
    <property type="project" value="TreeGrafter"/>
</dbReference>
<accession>A0A9P9A0Y9</accession>